<protein>
    <submittedName>
        <fullName evidence="1">Uncharacterized protein</fullName>
    </submittedName>
</protein>
<name>G5SSP2_9BACT</name>
<keyword evidence="2" id="KW-1185">Reference proteome</keyword>
<evidence type="ECO:0000313" key="1">
    <source>
        <dbReference type="EMBL" id="EHG99679.1"/>
    </source>
</evidence>
<accession>G5SSP2</accession>
<dbReference type="STRING" id="762968.HMPREF9441_02392"/>
<proteinExistence type="predicted"/>
<dbReference type="HOGENOM" id="CLU_136772_0_0_10"/>
<gene>
    <name evidence="1" type="ORF">HMPREF9441_02392</name>
</gene>
<comment type="caution">
    <text evidence="1">The sequence shown here is derived from an EMBL/GenBank/DDBJ whole genome shotgun (WGS) entry which is preliminary data.</text>
</comment>
<dbReference type="Proteomes" id="UP000003598">
    <property type="component" value="Unassembled WGS sequence"/>
</dbReference>
<dbReference type="eggNOG" id="ENOG5032Z9C">
    <property type="taxonomic scope" value="Bacteria"/>
</dbReference>
<sequence>MVNDMAQEVTNFARFYTLFNKLPCTGDREEFKKSIVLQYTWNRTDSLKEMTAKEYEACCTALEKLSGQDEWRQKLREELRRKRSLCLNLMQKLGIDTSDWARINDFCSNPRIVGKAFRQITVDELDELAVKLRSIQRKGGLKPRKEKQTINPVSMVSLIQIDPDAPAN</sequence>
<dbReference type="AlphaFoldDB" id="G5SSP2"/>
<evidence type="ECO:0000313" key="2">
    <source>
        <dbReference type="Proteomes" id="UP000003598"/>
    </source>
</evidence>
<organism evidence="1 2">
    <name type="scientific">Paraprevotella clara YIT 11840</name>
    <dbReference type="NCBI Taxonomy" id="762968"/>
    <lineage>
        <taxon>Bacteria</taxon>
        <taxon>Pseudomonadati</taxon>
        <taxon>Bacteroidota</taxon>
        <taxon>Bacteroidia</taxon>
        <taxon>Bacteroidales</taxon>
        <taxon>Prevotellaceae</taxon>
        <taxon>Paraprevotella</taxon>
    </lineage>
</organism>
<reference evidence="1 2" key="1">
    <citation type="submission" date="2011-03" db="EMBL/GenBank/DDBJ databases">
        <authorList>
            <person name="Weinstock G."/>
            <person name="Sodergren E."/>
            <person name="Clifton S."/>
            <person name="Fulton L."/>
            <person name="Fulton B."/>
            <person name="Courtney L."/>
            <person name="Fronick C."/>
            <person name="Harrison M."/>
            <person name="Strong C."/>
            <person name="Farmer C."/>
            <person name="Delahaunty K."/>
            <person name="Markovic C."/>
            <person name="Hall O."/>
            <person name="Minx P."/>
            <person name="Tomlinson C."/>
            <person name="Mitreva M."/>
            <person name="Hou S."/>
            <person name="Chen J."/>
            <person name="Wollam A."/>
            <person name="Pepin K.H."/>
            <person name="Johnson M."/>
            <person name="Bhonagiri V."/>
            <person name="Zhang X."/>
            <person name="Suruliraj S."/>
            <person name="Warren W."/>
            <person name="Chinwalla A."/>
            <person name="Mardis E.R."/>
            <person name="Wilson R.K."/>
        </authorList>
    </citation>
    <scope>NUCLEOTIDE SEQUENCE [LARGE SCALE GENOMIC DNA]</scope>
    <source>
        <strain evidence="1 2">YIT 11840</strain>
    </source>
</reference>
<dbReference type="PATRIC" id="fig|762968.3.peg.2136"/>
<dbReference type="EMBL" id="AFFY01000033">
    <property type="protein sequence ID" value="EHG99679.1"/>
    <property type="molecule type" value="Genomic_DNA"/>
</dbReference>